<dbReference type="InterPro" id="IPR036113">
    <property type="entry name" value="Asp/Glu-ADT_sf_sub_c"/>
</dbReference>
<name>A0A069RF84_PEPLI</name>
<dbReference type="STRING" id="1121324.CLIT_10c04160"/>
<evidence type="ECO:0000256" key="2">
    <source>
        <dbReference type="ARBA" id="ARBA00011123"/>
    </source>
</evidence>
<evidence type="ECO:0000256" key="3">
    <source>
        <dbReference type="ARBA" id="ARBA00024799"/>
    </source>
</evidence>
<dbReference type="EMBL" id="JJMM01000010">
    <property type="protein sequence ID" value="KDR95689.1"/>
    <property type="molecule type" value="Genomic_DNA"/>
</dbReference>
<keyword evidence="6" id="KW-0547">Nucleotide-binding</keyword>
<keyword evidence="8" id="KW-1185">Reference proteome</keyword>
<sequence length="94" mass="10889">MIDREKILHIAHLARLELTEEEISDYMTKLNDILSYVERLQSVDTENTDITYNPNGSYNAFRNDEVRPSLERESVLQNAPDSEMGCFKVPKVLD</sequence>
<comment type="catalytic activity">
    <reaction evidence="5 6">
        <text>L-glutamyl-tRNA(Gln) + L-glutamine + ATP + H2O = L-glutaminyl-tRNA(Gln) + L-glutamate + ADP + phosphate + H(+)</text>
        <dbReference type="Rhea" id="RHEA:17521"/>
        <dbReference type="Rhea" id="RHEA-COMP:9681"/>
        <dbReference type="Rhea" id="RHEA-COMP:9684"/>
        <dbReference type="ChEBI" id="CHEBI:15377"/>
        <dbReference type="ChEBI" id="CHEBI:15378"/>
        <dbReference type="ChEBI" id="CHEBI:29985"/>
        <dbReference type="ChEBI" id="CHEBI:30616"/>
        <dbReference type="ChEBI" id="CHEBI:43474"/>
        <dbReference type="ChEBI" id="CHEBI:58359"/>
        <dbReference type="ChEBI" id="CHEBI:78520"/>
        <dbReference type="ChEBI" id="CHEBI:78521"/>
        <dbReference type="ChEBI" id="CHEBI:456216"/>
    </reaction>
</comment>
<dbReference type="Pfam" id="PF02686">
    <property type="entry name" value="GatC"/>
    <property type="match status" value="1"/>
</dbReference>
<dbReference type="GO" id="GO:0006450">
    <property type="term" value="P:regulation of translational fidelity"/>
    <property type="evidence" value="ECO:0007669"/>
    <property type="project" value="InterPro"/>
</dbReference>
<dbReference type="AlphaFoldDB" id="A0A069RF84"/>
<gene>
    <name evidence="6" type="primary">gatC</name>
    <name evidence="7" type="ORF">CLIT_10c04160</name>
</gene>
<dbReference type="Gene3D" id="1.10.20.60">
    <property type="entry name" value="Glu-tRNAGln amidotransferase C subunit, N-terminal domain"/>
    <property type="match status" value="1"/>
</dbReference>
<keyword evidence="6" id="KW-0436">Ligase</keyword>
<comment type="catalytic activity">
    <reaction evidence="4 6">
        <text>L-aspartyl-tRNA(Asn) + L-glutamine + ATP + H2O = L-asparaginyl-tRNA(Asn) + L-glutamate + ADP + phosphate + 2 H(+)</text>
        <dbReference type="Rhea" id="RHEA:14513"/>
        <dbReference type="Rhea" id="RHEA-COMP:9674"/>
        <dbReference type="Rhea" id="RHEA-COMP:9677"/>
        <dbReference type="ChEBI" id="CHEBI:15377"/>
        <dbReference type="ChEBI" id="CHEBI:15378"/>
        <dbReference type="ChEBI" id="CHEBI:29985"/>
        <dbReference type="ChEBI" id="CHEBI:30616"/>
        <dbReference type="ChEBI" id="CHEBI:43474"/>
        <dbReference type="ChEBI" id="CHEBI:58359"/>
        <dbReference type="ChEBI" id="CHEBI:78515"/>
        <dbReference type="ChEBI" id="CHEBI:78516"/>
        <dbReference type="ChEBI" id="CHEBI:456216"/>
    </reaction>
</comment>
<evidence type="ECO:0000256" key="6">
    <source>
        <dbReference type="HAMAP-Rule" id="MF_00122"/>
    </source>
</evidence>
<keyword evidence="6" id="KW-0067">ATP-binding</keyword>
<dbReference type="PANTHER" id="PTHR15004:SF0">
    <property type="entry name" value="GLUTAMYL-TRNA(GLN) AMIDOTRANSFERASE SUBUNIT C, MITOCHONDRIAL"/>
    <property type="match status" value="1"/>
</dbReference>
<dbReference type="GO" id="GO:0070681">
    <property type="term" value="P:glutaminyl-tRNAGln biosynthesis via transamidation"/>
    <property type="evidence" value="ECO:0007669"/>
    <property type="project" value="TreeGrafter"/>
</dbReference>
<keyword evidence="6" id="KW-0648">Protein biosynthesis</keyword>
<evidence type="ECO:0000313" key="8">
    <source>
        <dbReference type="Proteomes" id="UP000027946"/>
    </source>
</evidence>
<reference evidence="7 8" key="1">
    <citation type="submission" date="2014-03" db="EMBL/GenBank/DDBJ databases">
        <title>Genome sequence of Clostridium litorale W6, DSM 5388.</title>
        <authorList>
            <person name="Poehlein A."/>
            <person name="Jagirdar A."/>
            <person name="Khonsari B."/>
            <person name="Chibani C.M."/>
            <person name="Gutierrez Gutierrez D.A."/>
            <person name="Davydova E."/>
            <person name="Alghaithi H.S."/>
            <person name="Nair K.P."/>
            <person name="Dhamotharan K."/>
            <person name="Chandran L."/>
            <person name="G W."/>
            <person name="Daniel R."/>
        </authorList>
    </citation>
    <scope>NUCLEOTIDE SEQUENCE [LARGE SCALE GENOMIC DNA]</scope>
    <source>
        <strain evidence="7 8">W6</strain>
    </source>
</reference>
<dbReference type="eggNOG" id="COG0721">
    <property type="taxonomic scope" value="Bacteria"/>
</dbReference>
<dbReference type="SUPFAM" id="SSF141000">
    <property type="entry name" value="Glu-tRNAGln amidotransferase C subunit"/>
    <property type="match status" value="1"/>
</dbReference>
<dbReference type="EC" id="6.3.5.-" evidence="6"/>
<dbReference type="GO" id="GO:0050567">
    <property type="term" value="F:glutaminyl-tRNA synthase (glutamine-hydrolyzing) activity"/>
    <property type="evidence" value="ECO:0007669"/>
    <property type="project" value="UniProtKB-UniRule"/>
</dbReference>
<evidence type="ECO:0000256" key="5">
    <source>
        <dbReference type="ARBA" id="ARBA00047913"/>
    </source>
</evidence>
<evidence type="ECO:0000313" key="7">
    <source>
        <dbReference type="EMBL" id="KDR95689.1"/>
    </source>
</evidence>
<comment type="function">
    <text evidence="3 6">Allows the formation of correctly charged Asn-tRNA(Asn) or Gln-tRNA(Gln) through the transamidation of misacylated Asp-tRNA(Asn) or Glu-tRNA(Gln) in organisms which lack either or both of asparaginyl-tRNA or glutaminyl-tRNA synthetases. The reaction takes place in the presence of glutamine and ATP through an activated phospho-Asp-tRNA(Asn) or phospho-Glu-tRNA(Gln).</text>
</comment>
<comment type="subunit">
    <text evidence="2 6">Heterotrimer of A, B and C subunits.</text>
</comment>
<dbReference type="GO" id="GO:0005524">
    <property type="term" value="F:ATP binding"/>
    <property type="evidence" value="ECO:0007669"/>
    <property type="project" value="UniProtKB-KW"/>
</dbReference>
<comment type="similarity">
    <text evidence="1 6">Belongs to the GatC family.</text>
</comment>
<evidence type="ECO:0000256" key="4">
    <source>
        <dbReference type="ARBA" id="ARBA00047380"/>
    </source>
</evidence>
<comment type="caution">
    <text evidence="7">The sequence shown here is derived from an EMBL/GenBank/DDBJ whole genome shotgun (WGS) entry which is preliminary data.</text>
</comment>
<dbReference type="PANTHER" id="PTHR15004">
    <property type="entry name" value="GLUTAMYL-TRNA(GLN) AMIDOTRANSFERASE SUBUNIT C, MITOCHONDRIAL"/>
    <property type="match status" value="1"/>
</dbReference>
<dbReference type="InterPro" id="IPR003837">
    <property type="entry name" value="GatC"/>
</dbReference>
<dbReference type="RefSeq" id="WP_038264139.1">
    <property type="nucleotide sequence ID" value="NZ_FSRH01000006.1"/>
</dbReference>
<dbReference type="GO" id="GO:0050566">
    <property type="term" value="F:asparaginyl-tRNA synthase (glutamine-hydrolyzing) activity"/>
    <property type="evidence" value="ECO:0007669"/>
    <property type="project" value="RHEA"/>
</dbReference>
<dbReference type="NCBIfam" id="TIGR00135">
    <property type="entry name" value="gatC"/>
    <property type="match status" value="1"/>
</dbReference>
<proteinExistence type="inferred from homology"/>
<organism evidence="7 8">
    <name type="scientific">Peptoclostridium litorale DSM 5388</name>
    <dbReference type="NCBI Taxonomy" id="1121324"/>
    <lineage>
        <taxon>Bacteria</taxon>
        <taxon>Bacillati</taxon>
        <taxon>Bacillota</taxon>
        <taxon>Clostridia</taxon>
        <taxon>Peptostreptococcales</taxon>
        <taxon>Peptoclostridiaceae</taxon>
        <taxon>Peptoclostridium</taxon>
    </lineage>
</organism>
<protein>
    <recommendedName>
        <fullName evidence="6">Aspartyl/glutamyl-tRNA(Asn/Gln) amidotransferase subunit C</fullName>
        <shortName evidence="6">Asp/Glu-ADT subunit C</shortName>
        <ecNumber evidence="6">6.3.5.-</ecNumber>
    </recommendedName>
</protein>
<dbReference type="HAMAP" id="MF_00122">
    <property type="entry name" value="GatC"/>
    <property type="match status" value="1"/>
</dbReference>
<accession>A0A069RF84</accession>
<dbReference type="Proteomes" id="UP000027946">
    <property type="component" value="Unassembled WGS sequence"/>
</dbReference>
<dbReference type="GO" id="GO:0006412">
    <property type="term" value="P:translation"/>
    <property type="evidence" value="ECO:0007669"/>
    <property type="project" value="UniProtKB-UniRule"/>
</dbReference>
<evidence type="ECO:0000256" key="1">
    <source>
        <dbReference type="ARBA" id="ARBA00010757"/>
    </source>
</evidence>
<dbReference type="OrthoDB" id="9813938at2"/>